<comment type="similarity">
    <text evidence="10">Belongs to the insect chemoreceptor superfamily. Heteromeric odorant receptor channel (TC 1.A.69) family.</text>
</comment>
<evidence type="ECO:0000256" key="9">
    <source>
        <dbReference type="ARBA" id="ARBA00023224"/>
    </source>
</evidence>
<comment type="caution">
    <text evidence="10">Lacks conserved residue(s) required for the propagation of feature annotation.</text>
</comment>
<evidence type="ECO:0000256" key="10">
    <source>
        <dbReference type="RuleBase" id="RU351113"/>
    </source>
</evidence>
<accession>A0A346D3Z7</accession>
<evidence type="ECO:0000256" key="3">
    <source>
        <dbReference type="ARBA" id="ARBA00022606"/>
    </source>
</evidence>
<organism evidence="11">
    <name type="scientific">Campoletis chlorideae</name>
    <dbReference type="NCBI Taxonomy" id="219166"/>
    <lineage>
        <taxon>Eukaryota</taxon>
        <taxon>Metazoa</taxon>
        <taxon>Ecdysozoa</taxon>
        <taxon>Arthropoda</taxon>
        <taxon>Hexapoda</taxon>
        <taxon>Insecta</taxon>
        <taxon>Pterygota</taxon>
        <taxon>Neoptera</taxon>
        <taxon>Endopterygota</taxon>
        <taxon>Hymenoptera</taxon>
        <taxon>Apocrita</taxon>
        <taxon>Ichneumonoidea</taxon>
        <taxon>Ichneumonidae</taxon>
        <taxon>Campopleginae</taxon>
        <taxon>Dusona group</taxon>
        <taxon>Campoletis</taxon>
    </lineage>
</organism>
<keyword evidence="9 10" id="KW-0807">Transducer</keyword>
<protein>
    <recommendedName>
        <fullName evidence="10">Odorant receptor</fullName>
    </recommendedName>
</protein>
<evidence type="ECO:0000313" key="11">
    <source>
        <dbReference type="EMBL" id="AXM05167.1"/>
    </source>
</evidence>
<reference evidence="11" key="1">
    <citation type="journal article" date="2018" name="Insect Mol. Biol.">
        <title>An odorant receptor mediates the attractiveness of cis-jasmone to Campoletis chlorideae, the endoparasitoid of Helicoverpa armigera.</title>
        <authorList>
            <person name="Sun Y.L."/>
            <person name="Dong J.F."/>
            <person name="Ning C."/>
            <person name="Ding P.P."/>
            <person name="Huang L.Q."/>
            <person name="Sun J.G."/>
            <person name="Wang C.Z."/>
        </authorList>
    </citation>
    <scope>NUCLEOTIDE SEQUENCE</scope>
    <source>
        <strain evidence="11">CchlOR43</strain>
    </source>
</reference>
<dbReference type="Pfam" id="PF02949">
    <property type="entry name" value="7tm_6"/>
    <property type="match status" value="1"/>
</dbReference>
<dbReference type="EMBL" id="MG859339">
    <property type="protein sequence ID" value="AXM05167.1"/>
    <property type="molecule type" value="mRNA"/>
</dbReference>
<dbReference type="InterPro" id="IPR004117">
    <property type="entry name" value="7tm6_olfct_rcpt"/>
</dbReference>
<comment type="subcellular location">
    <subcellularLocation>
        <location evidence="1 10">Cell membrane</location>
        <topology evidence="1 10">Multi-pass membrane protein</topology>
    </subcellularLocation>
</comment>
<keyword evidence="2" id="KW-1003">Cell membrane</keyword>
<sequence>MGDRKNKYRSVNLTRFYMKIVGLWIPRNKFEEKLLNVALLYAVAAILFAIAVESVDLYYVRSDFDGITYNLCATMLLLKIMIKFSSFMYYRNIVYNIIDYAERNFWEVDYDEYGTKVLKECDRKGVMLIYTFTLIVQLGALNYIYTPLVENRGKNETDRMLPFKLWVDLPVTTSPYYEIIYTIQSLSTIHSGICTFCFDNFVCCFNIHVAAQLKIVGHKFEVVVDEYLESLNDNIKCFKDGRSVRSLFANCVRDHLKLVKYVEKMEQAFTWILLGQLLLSSISICIGGFRFATSNTIRIKFFFFPHCFGNILQIYLYTWACNDIAHESNGLSTCVYNIKWYLLPHDETGKMIKHGIVMVLCRVRRPLVLTAGKFAPVTLETFKSIVSTAVSYFTMMQQMSESTG</sequence>
<feature type="transmembrane region" description="Helical" evidence="10">
    <location>
        <begin position="268"/>
        <end position="289"/>
    </location>
</feature>
<name>A0A346D3Z7_9HYME</name>
<keyword evidence="8 10" id="KW-0675">Receptor</keyword>
<evidence type="ECO:0000256" key="2">
    <source>
        <dbReference type="ARBA" id="ARBA00022475"/>
    </source>
</evidence>
<dbReference type="GO" id="GO:0005549">
    <property type="term" value="F:odorant binding"/>
    <property type="evidence" value="ECO:0007669"/>
    <property type="project" value="InterPro"/>
</dbReference>
<evidence type="ECO:0000256" key="7">
    <source>
        <dbReference type="ARBA" id="ARBA00023136"/>
    </source>
</evidence>
<feature type="transmembrane region" description="Helical" evidence="10">
    <location>
        <begin position="126"/>
        <end position="145"/>
    </location>
</feature>
<keyword evidence="3 10" id="KW-0716">Sensory transduction</keyword>
<dbReference type="GO" id="GO:0005886">
    <property type="term" value="C:plasma membrane"/>
    <property type="evidence" value="ECO:0007669"/>
    <property type="project" value="UniProtKB-SubCell"/>
</dbReference>
<dbReference type="PANTHER" id="PTHR21137">
    <property type="entry name" value="ODORANT RECEPTOR"/>
    <property type="match status" value="1"/>
</dbReference>
<keyword evidence="7 10" id="KW-0472">Membrane</keyword>
<evidence type="ECO:0000256" key="5">
    <source>
        <dbReference type="ARBA" id="ARBA00022725"/>
    </source>
</evidence>
<evidence type="ECO:0000256" key="1">
    <source>
        <dbReference type="ARBA" id="ARBA00004651"/>
    </source>
</evidence>
<evidence type="ECO:0000256" key="8">
    <source>
        <dbReference type="ARBA" id="ARBA00023170"/>
    </source>
</evidence>
<feature type="transmembrane region" description="Helical" evidence="10">
    <location>
        <begin position="34"/>
        <end position="52"/>
    </location>
</feature>
<feature type="transmembrane region" description="Helical" evidence="10">
    <location>
        <begin position="64"/>
        <end position="82"/>
    </location>
</feature>
<proteinExistence type="evidence at transcript level"/>
<dbReference type="GO" id="GO:0004984">
    <property type="term" value="F:olfactory receptor activity"/>
    <property type="evidence" value="ECO:0007669"/>
    <property type="project" value="InterPro"/>
</dbReference>
<dbReference type="AlphaFoldDB" id="A0A346D3Z7"/>
<keyword evidence="5 10" id="KW-0552">Olfaction</keyword>
<keyword evidence="6 10" id="KW-1133">Transmembrane helix</keyword>
<dbReference type="GO" id="GO:0007165">
    <property type="term" value="P:signal transduction"/>
    <property type="evidence" value="ECO:0007669"/>
    <property type="project" value="UniProtKB-KW"/>
</dbReference>
<evidence type="ECO:0000256" key="4">
    <source>
        <dbReference type="ARBA" id="ARBA00022692"/>
    </source>
</evidence>
<reference evidence="11" key="2">
    <citation type="submission" date="2018-01" db="EMBL/GenBank/DDBJ databases">
        <authorList>
            <person name="Gaut B.S."/>
            <person name="Morton B.R."/>
            <person name="Clegg M.T."/>
            <person name="Duvall M.R."/>
        </authorList>
    </citation>
    <scope>NUCLEOTIDE SEQUENCE</scope>
    <source>
        <strain evidence="11">CchlOR43</strain>
    </source>
</reference>
<evidence type="ECO:0000256" key="6">
    <source>
        <dbReference type="ARBA" id="ARBA00022989"/>
    </source>
</evidence>
<dbReference type="PANTHER" id="PTHR21137:SF35">
    <property type="entry name" value="ODORANT RECEPTOR 19A-RELATED"/>
    <property type="match status" value="1"/>
</dbReference>
<keyword evidence="4 10" id="KW-0812">Transmembrane</keyword>